<proteinExistence type="predicted"/>
<name>A0A139IJ67_9PEZI</name>
<dbReference type="EMBL" id="LFZO01000077">
    <property type="protein sequence ID" value="KXT14704.1"/>
    <property type="molecule type" value="Genomic_DNA"/>
</dbReference>
<accession>A0A139IJ67</accession>
<dbReference type="AlphaFoldDB" id="A0A139IJ67"/>
<comment type="caution">
    <text evidence="1">The sequence shown here is derived from an EMBL/GenBank/DDBJ whole genome shotgun (WGS) entry which is preliminary data.</text>
</comment>
<keyword evidence="2" id="KW-1185">Reference proteome</keyword>
<sequence length="114" mass="13323">MAVSSFASTHVRSEGERSDMILARHDLHFYVTFQRTVVSQDLESPRQTTSGRDASQIRSCDFRDISRHTRFKLFWSRDVDESPLETTYRLIEHLPTPRRDIELNVLKSKGLCRP</sequence>
<evidence type="ECO:0000313" key="2">
    <source>
        <dbReference type="Proteomes" id="UP000073492"/>
    </source>
</evidence>
<gene>
    <name evidence="1" type="ORF">AC579_6416</name>
</gene>
<organism evidence="1 2">
    <name type="scientific">Pseudocercospora musae</name>
    <dbReference type="NCBI Taxonomy" id="113226"/>
    <lineage>
        <taxon>Eukaryota</taxon>
        <taxon>Fungi</taxon>
        <taxon>Dikarya</taxon>
        <taxon>Ascomycota</taxon>
        <taxon>Pezizomycotina</taxon>
        <taxon>Dothideomycetes</taxon>
        <taxon>Dothideomycetidae</taxon>
        <taxon>Mycosphaerellales</taxon>
        <taxon>Mycosphaerellaceae</taxon>
        <taxon>Pseudocercospora</taxon>
    </lineage>
</organism>
<dbReference type="Proteomes" id="UP000073492">
    <property type="component" value="Unassembled WGS sequence"/>
</dbReference>
<reference evidence="1 2" key="1">
    <citation type="submission" date="2015-07" db="EMBL/GenBank/DDBJ databases">
        <title>Comparative genomics of the Sigatoka disease complex on banana suggests a link between parallel evolutionary changes in Pseudocercospora fijiensis and Pseudocercospora eumusae and increased virulence on the banana host.</title>
        <authorList>
            <person name="Chang T.-C."/>
            <person name="Salvucci A."/>
            <person name="Crous P.W."/>
            <person name="Stergiopoulos I."/>
        </authorList>
    </citation>
    <scope>NUCLEOTIDE SEQUENCE [LARGE SCALE GENOMIC DNA]</scope>
    <source>
        <strain evidence="1 2">CBS 116634</strain>
    </source>
</reference>
<evidence type="ECO:0000313" key="1">
    <source>
        <dbReference type="EMBL" id="KXT14704.1"/>
    </source>
</evidence>
<protein>
    <submittedName>
        <fullName evidence="1">Uncharacterized protein</fullName>
    </submittedName>
</protein>